<feature type="domain" description="Helically-extended SH3" evidence="3">
    <location>
        <begin position="739"/>
        <end position="805"/>
    </location>
</feature>
<dbReference type="InterPro" id="IPR043443">
    <property type="entry name" value="FYB1/2-like"/>
</dbReference>
<feature type="compositionally biased region" description="Polar residues" evidence="2">
    <location>
        <begin position="895"/>
        <end position="909"/>
    </location>
</feature>
<feature type="compositionally biased region" description="Polar residues" evidence="2">
    <location>
        <begin position="546"/>
        <end position="559"/>
    </location>
</feature>
<dbReference type="PANTHER" id="PTHR16830">
    <property type="entry name" value="SH2 CONTAINING ADAPTOR PRAM-1 RELATED"/>
    <property type="match status" value="1"/>
</dbReference>
<accession>A0A834CCN1</accession>
<feature type="compositionally biased region" description="Polar residues" evidence="2">
    <location>
        <begin position="930"/>
        <end position="950"/>
    </location>
</feature>
<feature type="compositionally biased region" description="Basic and acidic residues" evidence="2">
    <location>
        <begin position="524"/>
        <end position="541"/>
    </location>
</feature>
<dbReference type="Gene3D" id="2.30.30.40">
    <property type="entry name" value="SH3 Domains"/>
    <property type="match status" value="1"/>
</dbReference>
<dbReference type="Proteomes" id="UP000646548">
    <property type="component" value="Unassembled WGS sequence"/>
</dbReference>
<protein>
    <recommendedName>
        <fullName evidence="3">Helically-extended SH3 domain-containing protein</fullName>
    </recommendedName>
</protein>
<feature type="compositionally biased region" description="Acidic residues" evidence="2">
    <location>
        <begin position="850"/>
        <end position="866"/>
    </location>
</feature>
<feature type="compositionally biased region" description="Basic and acidic residues" evidence="2">
    <location>
        <begin position="96"/>
        <end position="135"/>
    </location>
</feature>
<evidence type="ECO:0000313" key="4">
    <source>
        <dbReference type="EMBL" id="KAF6724211.1"/>
    </source>
</evidence>
<feature type="region of interest" description="Disordered" evidence="2">
    <location>
        <begin position="843"/>
        <end position="950"/>
    </location>
</feature>
<evidence type="ECO:0000313" key="5">
    <source>
        <dbReference type="Proteomes" id="UP000646548"/>
    </source>
</evidence>
<dbReference type="GO" id="GO:0005886">
    <property type="term" value="C:plasma membrane"/>
    <property type="evidence" value="ECO:0007669"/>
    <property type="project" value="InterPro"/>
</dbReference>
<feature type="compositionally biased region" description="Polar residues" evidence="2">
    <location>
        <begin position="218"/>
        <end position="230"/>
    </location>
</feature>
<feature type="compositionally biased region" description="Pro residues" evidence="2">
    <location>
        <begin position="256"/>
        <end position="266"/>
    </location>
</feature>
<evidence type="ECO:0000256" key="1">
    <source>
        <dbReference type="ARBA" id="ARBA00022553"/>
    </source>
</evidence>
<feature type="compositionally biased region" description="Polar residues" evidence="2">
    <location>
        <begin position="279"/>
        <end position="289"/>
    </location>
</feature>
<evidence type="ECO:0000256" key="2">
    <source>
        <dbReference type="SAM" id="MobiDB-lite"/>
    </source>
</evidence>
<dbReference type="GO" id="GO:0072659">
    <property type="term" value="P:protein localization to plasma membrane"/>
    <property type="evidence" value="ECO:0007669"/>
    <property type="project" value="TreeGrafter"/>
</dbReference>
<dbReference type="AlphaFoldDB" id="A0A834CCN1"/>
<feature type="compositionally biased region" description="Basic and acidic residues" evidence="2">
    <location>
        <begin position="562"/>
        <end position="597"/>
    </location>
</feature>
<feature type="compositionally biased region" description="Basic and acidic residues" evidence="2">
    <location>
        <begin position="678"/>
        <end position="738"/>
    </location>
</feature>
<dbReference type="PANTHER" id="PTHR16830:SF20">
    <property type="entry name" value="SI:CH211-188C16.1-RELATED"/>
    <property type="match status" value="1"/>
</dbReference>
<gene>
    <name evidence="4" type="ORF">FQA47_016243</name>
</gene>
<dbReference type="FunFam" id="2.30.30.40:FF:000307">
    <property type="entry name" value="Predicted protein"/>
    <property type="match status" value="1"/>
</dbReference>
<proteinExistence type="predicted"/>
<feature type="compositionally biased region" description="Basic and acidic residues" evidence="2">
    <location>
        <begin position="621"/>
        <end position="633"/>
    </location>
</feature>
<sequence>MDQEEPLDFKSIRAKFQESDFFLKQPKSKPALPEKPKVVPPPQPLSPTHFLPAGARASLLTSINQSLESKTLFAPRVVFKDDKKDGKTPLIHTNSKTKEKGDVKQKDVNNKTAKEVKEKLNSTPVEGKEKKENGKGKKFLSTPAPRDGEEPVLATPTPKATTQKRKGILGFKKSSKQDPGVTVSEPILNVQSPEGSGPASRVSPVFSTVNAKAEGDTSDPQFPLNKNNPVLQEIPPMSPIPAPQDFSSTPTFIPDIPAPSNPPPVTETPAKIENPALPVSTTASQNENLPDSSSASPTPPTGSAIPDAPVGVSAPSPLPPEFEAEAEAALQALNVDTVESPLPPNLDSPASQTPPRVERPISVLSALERAEDMSYGKRTPPGDLRILSALENARKKSNSPLSNPTQTSPSPEELAPPHSPTPALLELPPIDYEDKTGTALPSKPEQVNGTDYRQAPPVSEGVTDRVADPIADVLVVPTPPPRQARQDLKAECTAPDEPDGPLSDDFIPPPLVEVIPVPPEFSEEIPKVEPSDWENEEHTVLDEAETQNPTAFYSNGVTDQESEFHPEPEVHTEPDFHPEPEVHTELVHKEKPLDHSLPEFPPPVFNEPPPKEELQANNRTSYHDNRETAHEDIQVQSKKKGKGSNNGKKPLKKGTPKNPYVEASQEPASSPVQPQVPERTRTGRFGRNEKKTVTDGPDEKELKKKEKQRLEKEKKELKEKQEREKKEQKEREKREHEMKKKFKITGQEEAMYQARVIETTKGRKTDLPVKSGDVVSIIRTTKCPKGKWLARDSSSNYGYVAVGHVELDIKEMLELGKKTPRKSSSNVMEIDRVSAGGIATNHFQQSAESFSDDSEEWTCDDEEPLENADPLTPVSHTRSISMPDAGQSDIPIIHQHSQSDMSAENSQTHGRNEALQKLATFFHSPKPVQTPASTTEPQTRPLQTTEDVLV</sequence>
<feature type="compositionally biased region" description="Pro residues" evidence="2">
    <location>
        <begin position="599"/>
        <end position="608"/>
    </location>
</feature>
<feature type="region of interest" description="Disordered" evidence="2">
    <location>
        <begin position="83"/>
        <end position="511"/>
    </location>
</feature>
<dbReference type="SUPFAM" id="SSF50044">
    <property type="entry name" value="SH3-domain"/>
    <property type="match status" value="1"/>
</dbReference>
<feature type="compositionally biased region" description="Low complexity" evidence="2">
    <location>
        <begin position="290"/>
        <end position="306"/>
    </location>
</feature>
<organism evidence="4 5">
    <name type="scientific">Oryzias melastigma</name>
    <name type="common">Marine medaka</name>
    <dbReference type="NCBI Taxonomy" id="30732"/>
    <lineage>
        <taxon>Eukaryota</taxon>
        <taxon>Metazoa</taxon>
        <taxon>Chordata</taxon>
        <taxon>Craniata</taxon>
        <taxon>Vertebrata</taxon>
        <taxon>Euteleostomi</taxon>
        <taxon>Actinopterygii</taxon>
        <taxon>Neopterygii</taxon>
        <taxon>Teleostei</taxon>
        <taxon>Neoteleostei</taxon>
        <taxon>Acanthomorphata</taxon>
        <taxon>Ovalentaria</taxon>
        <taxon>Atherinomorphae</taxon>
        <taxon>Beloniformes</taxon>
        <taxon>Adrianichthyidae</taxon>
        <taxon>Oryziinae</taxon>
        <taxon>Oryzias</taxon>
    </lineage>
</organism>
<dbReference type="InterPro" id="IPR029294">
    <property type="entry name" value="hSH3"/>
</dbReference>
<feature type="region of interest" description="Disordered" evidence="2">
    <location>
        <begin position="23"/>
        <end position="51"/>
    </location>
</feature>
<feature type="region of interest" description="Disordered" evidence="2">
    <location>
        <begin position="523"/>
        <end position="746"/>
    </location>
</feature>
<reference evidence="4" key="1">
    <citation type="journal article" name="BMC Genomics">
        <title>Long-read sequencing and de novo genome assembly of marine medaka (Oryzias melastigma).</title>
        <authorList>
            <person name="Liang P."/>
            <person name="Saqib H.S.A."/>
            <person name="Ni X."/>
            <person name="Shen Y."/>
        </authorList>
    </citation>
    <scope>NUCLEOTIDE SEQUENCE</scope>
    <source>
        <strain evidence="4">Bigg-433</strain>
    </source>
</reference>
<comment type="caution">
    <text evidence="4">The sequence shown here is derived from an EMBL/GenBank/DDBJ whole genome shotgun (WGS) entry which is preliminary data.</text>
</comment>
<name>A0A834CCN1_ORYME</name>
<evidence type="ECO:0000259" key="3">
    <source>
        <dbReference type="Pfam" id="PF14603"/>
    </source>
</evidence>
<dbReference type="GO" id="GO:0007229">
    <property type="term" value="P:integrin-mediated signaling pathway"/>
    <property type="evidence" value="ECO:0007669"/>
    <property type="project" value="InterPro"/>
</dbReference>
<dbReference type="GO" id="GO:0050852">
    <property type="term" value="P:T cell receptor signaling pathway"/>
    <property type="evidence" value="ECO:0007669"/>
    <property type="project" value="TreeGrafter"/>
</dbReference>
<dbReference type="InterPro" id="IPR036028">
    <property type="entry name" value="SH3-like_dom_sf"/>
</dbReference>
<keyword evidence="1" id="KW-0597">Phosphoprotein</keyword>
<dbReference type="Pfam" id="PF14603">
    <property type="entry name" value="hSH3"/>
    <property type="match status" value="1"/>
</dbReference>
<feature type="compositionally biased region" description="Polar residues" evidence="2">
    <location>
        <begin position="398"/>
        <end position="410"/>
    </location>
</feature>
<dbReference type="EMBL" id="WKFB01000402">
    <property type="protein sequence ID" value="KAF6724211.1"/>
    <property type="molecule type" value="Genomic_DNA"/>
</dbReference>